<sequence>MYYVHHPAYCPACYYNTYWPIRQYPPADPELFLQSANETKKLMNDANVILDKLAESKEFDLKIMEAAQASDQEEVERLIYSLDISSEVDITYNPDNLKLEFRSSVSEDDPACCRLLIALRWR</sequence>
<organism evidence="1 2">
    <name type="scientific">Virgibacillus natechei</name>
    <dbReference type="NCBI Taxonomy" id="1216297"/>
    <lineage>
        <taxon>Bacteria</taxon>
        <taxon>Bacillati</taxon>
        <taxon>Bacillota</taxon>
        <taxon>Bacilli</taxon>
        <taxon>Bacillales</taxon>
        <taxon>Bacillaceae</taxon>
        <taxon>Virgibacillus</taxon>
    </lineage>
</organism>
<evidence type="ECO:0000313" key="2">
    <source>
        <dbReference type="Proteomes" id="UP001519345"/>
    </source>
</evidence>
<proteinExistence type="predicted"/>
<dbReference type="RefSeq" id="WP_245301492.1">
    <property type="nucleotide sequence ID" value="NZ_CP110224.1"/>
</dbReference>
<evidence type="ECO:0000313" key="1">
    <source>
        <dbReference type="EMBL" id="MBP1969142.1"/>
    </source>
</evidence>
<gene>
    <name evidence="1" type="ORF">J2Z83_001245</name>
</gene>
<keyword evidence="2" id="KW-1185">Reference proteome</keyword>
<reference evidence="1 2" key="1">
    <citation type="submission" date="2021-03" db="EMBL/GenBank/DDBJ databases">
        <title>Genomic Encyclopedia of Type Strains, Phase IV (KMG-IV): sequencing the most valuable type-strain genomes for metagenomic binning, comparative biology and taxonomic classification.</title>
        <authorList>
            <person name="Goeker M."/>
        </authorList>
    </citation>
    <scope>NUCLEOTIDE SEQUENCE [LARGE SCALE GENOMIC DNA]</scope>
    <source>
        <strain evidence="1 2">DSM 25609</strain>
    </source>
</reference>
<dbReference type="InterPro" id="IPR058870">
    <property type="entry name" value="YuzC"/>
</dbReference>
<accession>A0ABS4IDY3</accession>
<dbReference type="EMBL" id="JAGGKX010000004">
    <property type="protein sequence ID" value="MBP1969142.1"/>
    <property type="molecule type" value="Genomic_DNA"/>
</dbReference>
<dbReference type="Proteomes" id="UP001519345">
    <property type="component" value="Unassembled WGS sequence"/>
</dbReference>
<dbReference type="Pfam" id="PF26344">
    <property type="entry name" value="YuzC"/>
    <property type="match status" value="1"/>
</dbReference>
<name>A0ABS4IDY3_9BACI</name>
<protein>
    <submittedName>
        <fullName evidence="1">Uncharacterized protein</fullName>
    </submittedName>
</protein>
<comment type="caution">
    <text evidence="1">The sequence shown here is derived from an EMBL/GenBank/DDBJ whole genome shotgun (WGS) entry which is preliminary data.</text>
</comment>